<dbReference type="InterPro" id="IPR002048">
    <property type="entry name" value="EF_hand_dom"/>
</dbReference>
<dbReference type="AlphaFoldDB" id="A0A8S3DLR2"/>
<dbReference type="EMBL" id="CAJOBJ010223754">
    <property type="protein sequence ID" value="CAF5038883.1"/>
    <property type="molecule type" value="Genomic_DNA"/>
</dbReference>
<evidence type="ECO:0000313" key="3">
    <source>
        <dbReference type="EMBL" id="CAF5032616.1"/>
    </source>
</evidence>
<proteinExistence type="predicted"/>
<dbReference type="Proteomes" id="UP000681720">
    <property type="component" value="Unassembled WGS sequence"/>
</dbReference>
<protein>
    <recommendedName>
        <fullName evidence="1">EF-hand domain-containing protein</fullName>
    </recommendedName>
</protein>
<dbReference type="PROSITE" id="PS50222">
    <property type="entry name" value="EF_HAND_2"/>
    <property type="match status" value="1"/>
</dbReference>
<accession>A0A8S3DLR2</accession>
<dbReference type="GO" id="GO:0005509">
    <property type="term" value="F:calcium ion binding"/>
    <property type="evidence" value="ECO:0007669"/>
    <property type="project" value="InterPro"/>
</dbReference>
<organism evidence="3 5">
    <name type="scientific">Rotaria magnacalcarata</name>
    <dbReference type="NCBI Taxonomy" id="392030"/>
    <lineage>
        <taxon>Eukaryota</taxon>
        <taxon>Metazoa</taxon>
        <taxon>Spiralia</taxon>
        <taxon>Gnathifera</taxon>
        <taxon>Rotifera</taxon>
        <taxon>Eurotatoria</taxon>
        <taxon>Bdelloidea</taxon>
        <taxon>Philodinida</taxon>
        <taxon>Philodinidae</taxon>
        <taxon>Rotaria</taxon>
    </lineage>
</organism>
<gene>
    <name evidence="4" type="ORF">GIL414_LOCUS59309</name>
    <name evidence="2" type="ORF">SMN809_LOCUS57656</name>
    <name evidence="3" type="ORF">SMN809_LOCUS58203</name>
</gene>
<evidence type="ECO:0000313" key="2">
    <source>
        <dbReference type="EMBL" id="CAF5021408.1"/>
    </source>
</evidence>
<evidence type="ECO:0000259" key="1">
    <source>
        <dbReference type="PROSITE" id="PS50222"/>
    </source>
</evidence>
<sequence length="28" mass="3293">MDVGFLLNEAARNRLKRLFQQLDTDRDG</sequence>
<dbReference type="EMBL" id="CAJOBI010212416">
    <property type="protein sequence ID" value="CAF5021408.1"/>
    <property type="molecule type" value="Genomic_DNA"/>
</dbReference>
<feature type="domain" description="EF-hand" evidence="1">
    <location>
        <begin position="10"/>
        <end position="28"/>
    </location>
</feature>
<evidence type="ECO:0000313" key="4">
    <source>
        <dbReference type="EMBL" id="CAF5038883.1"/>
    </source>
</evidence>
<evidence type="ECO:0000313" key="5">
    <source>
        <dbReference type="Proteomes" id="UP000676336"/>
    </source>
</evidence>
<name>A0A8S3DLR2_9BILA</name>
<dbReference type="Proteomes" id="UP000676336">
    <property type="component" value="Unassembled WGS sequence"/>
</dbReference>
<dbReference type="EMBL" id="CAJOBI010217217">
    <property type="protein sequence ID" value="CAF5032616.1"/>
    <property type="molecule type" value="Genomic_DNA"/>
</dbReference>
<comment type="caution">
    <text evidence="3">The sequence shown here is derived from an EMBL/GenBank/DDBJ whole genome shotgun (WGS) entry which is preliminary data.</text>
</comment>
<feature type="non-terminal residue" evidence="3">
    <location>
        <position position="28"/>
    </location>
</feature>
<reference evidence="3" key="1">
    <citation type="submission" date="2021-02" db="EMBL/GenBank/DDBJ databases">
        <authorList>
            <person name="Nowell W R."/>
        </authorList>
    </citation>
    <scope>NUCLEOTIDE SEQUENCE</scope>
</reference>